<proteinExistence type="predicted"/>
<dbReference type="Proteomes" id="UP000199138">
    <property type="component" value="Unassembled WGS sequence"/>
</dbReference>
<reference evidence="1 2" key="1">
    <citation type="submission" date="2016-10" db="EMBL/GenBank/DDBJ databases">
        <authorList>
            <person name="de Groot N.N."/>
        </authorList>
    </citation>
    <scope>NUCLEOTIDE SEQUENCE [LARGE SCALE GENOMIC DNA]</scope>
    <source>
        <strain evidence="1 2">CGMCC 1.12333</strain>
    </source>
</reference>
<evidence type="ECO:0000313" key="2">
    <source>
        <dbReference type="Proteomes" id="UP000199138"/>
    </source>
</evidence>
<dbReference type="STRING" id="1224947.SAMN05216480_102232"/>
<dbReference type="OrthoDB" id="1446707at2"/>
<keyword evidence="2" id="KW-1185">Reference proteome</keyword>
<sequence>MFKNYLHIFFLLKFSIQLIFGAFTDMKEYVGLYDHYQLHHSEFGDNFYSFLEKHYGKNKASHTKEHDSQHKIPFDNHSGEHHINHFIPNYLLKNTEKITTSVVINHKKTILYTPNCQHWLLSNKLLQPPKYLI</sequence>
<dbReference type="EMBL" id="FPBK01000002">
    <property type="protein sequence ID" value="SFU39625.1"/>
    <property type="molecule type" value="Genomic_DNA"/>
</dbReference>
<gene>
    <name evidence="1" type="ORF">SAMN05216480_102232</name>
</gene>
<evidence type="ECO:0000313" key="1">
    <source>
        <dbReference type="EMBL" id="SFU39625.1"/>
    </source>
</evidence>
<dbReference type="RefSeq" id="WP_093023917.1">
    <property type="nucleotide sequence ID" value="NZ_FPBK01000002.1"/>
</dbReference>
<accession>A0A1I7FTW6</accession>
<protein>
    <submittedName>
        <fullName evidence="1">Uncharacterized protein</fullName>
    </submittedName>
</protein>
<organism evidence="1 2">
    <name type="scientific">Pustulibacterium marinum</name>
    <dbReference type="NCBI Taxonomy" id="1224947"/>
    <lineage>
        <taxon>Bacteria</taxon>
        <taxon>Pseudomonadati</taxon>
        <taxon>Bacteroidota</taxon>
        <taxon>Flavobacteriia</taxon>
        <taxon>Flavobacteriales</taxon>
        <taxon>Flavobacteriaceae</taxon>
        <taxon>Pustulibacterium</taxon>
    </lineage>
</organism>
<name>A0A1I7FTW6_9FLAO</name>
<dbReference type="AlphaFoldDB" id="A0A1I7FTW6"/>